<evidence type="ECO:0000313" key="1">
    <source>
        <dbReference type="EMBL" id="AWN43000.1"/>
    </source>
</evidence>
<dbReference type="EMBL" id="CP029550">
    <property type="protein sequence ID" value="AWN43000.1"/>
    <property type="molecule type" value="Genomic_DNA"/>
</dbReference>
<dbReference type="RefSeq" id="WP_109893376.1">
    <property type="nucleotide sequence ID" value="NZ_CP029550.1"/>
</dbReference>
<accession>A0A2U8WC16</accession>
<protein>
    <submittedName>
        <fullName evidence="1">Uncharacterized protein</fullName>
    </submittedName>
</protein>
<evidence type="ECO:0000313" key="2">
    <source>
        <dbReference type="Proteomes" id="UP000245926"/>
    </source>
</evidence>
<dbReference type="AlphaFoldDB" id="A0A2U8WC16"/>
<keyword evidence="2" id="KW-1185">Reference proteome</keyword>
<organism evidence="1 2">
    <name type="scientific">Methylobacterium durans</name>
    <dbReference type="NCBI Taxonomy" id="2202825"/>
    <lineage>
        <taxon>Bacteria</taxon>
        <taxon>Pseudomonadati</taxon>
        <taxon>Pseudomonadota</taxon>
        <taxon>Alphaproteobacteria</taxon>
        <taxon>Hyphomicrobiales</taxon>
        <taxon>Methylobacteriaceae</taxon>
        <taxon>Methylobacterium</taxon>
    </lineage>
</organism>
<proteinExistence type="predicted"/>
<dbReference type="OrthoDB" id="8002666at2"/>
<gene>
    <name evidence="1" type="ORF">DK389_24025</name>
</gene>
<dbReference type="Proteomes" id="UP000245926">
    <property type="component" value="Chromosome"/>
</dbReference>
<sequence>MIWLRAGEPSGSMMAEHAEQNLSELRLPVQAELSLRQLAGALGVATALTLPEASERPLEDGEGANFSEAANLLQAFLAIDDPDERARCLAFVQAAASRAVARQ</sequence>
<reference evidence="2" key="1">
    <citation type="submission" date="2018-05" db="EMBL/GenBank/DDBJ databases">
        <title>Complete Genome Sequence of Methylobacterium sp. 17SD2-17.</title>
        <authorList>
            <person name="Srinivasan S."/>
        </authorList>
    </citation>
    <scope>NUCLEOTIDE SEQUENCE [LARGE SCALE GENOMIC DNA]</scope>
    <source>
        <strain evidence="2">17SD2-17</strain>
    </source>
</reference>
<dbReference type="KEGG" id="mets:DK389_24025"/>
<name>A0A2U8WC16_9HYPH</name>